<comment type="caution">
    <text evidence="1">The sequence shown here is derived from an EMBL/GenBank/DDBJ whole genome shotgun (WGS) entry which is preliminary data.</text>
</comment>
<evidence type="ECO:0000313" key="1">
    <source>
        <dbReference type="EMBL" id="PSL07533.1"/>
    </source>
</evidence>
<proteinExistence type="predicted"/>
<dbReference type="AlphaFoldDB" id="A0A2P8EDK7"/>
<name>A0A2P8EDK7_9BACT</name>
<evidence type="ECO:0000313" key="2">
    <source>
        <dbReference type="Proteomes" id="UP000240708"/>
    </source>
</evidence>
<dbReference type="Pfam" id="PF06037">
    <property type="entry name" value="DUF922"/>
    <property type="match status" value="1"/>
</dbReference>
<organism evidence="1 2">
    <name type="scientific">Cecembia rubra</name>
    <dbReference type="NCBI Taxonomy" id="1485585"/>
    <lineage>
        <taxon>Bacteria</taxon>
        <taxon>Pseudomonadati</taxon>
        <taxon>Bacteroidota</taxon>
        <taxon>Cytophagia</taxon>
        <taxon>Cytophagales</taxon>
        <taxon>Cyclobacteriaceae</taxon>
        <taxon>Cecembia</taxon>
    </lineage>
</organism>
<dbReference type="EMBL" id="PYGF01000001">
    <property type="protein sequence ID" value="PSL07533.1"/>
    <property type="molecule type" value="Genomic_DNA"/>
</dbReference>
<gene>
    <name evidence="1" type="ORF">CLV48_101465</name>
</gene>
<dbReference type="RefSeq" id="WP_106565608.1">
    <property type="nucleotide sequence ID" value="NZ_PYGF01000001.1"/>
</dbReference>
<protein>
    <submittedName>
        <fullName evidence="1">Uncharacterized protein DUF922</fullName>
    </submittedName>
</protein>
<dbReference type="Proteomes" id="UP000240708">
    <property type="component" value="Unassembled WGS sequence"/>
</dbReference>
<accession>A0A2P8EDK7</accession>
<dbReference type="OrthoDB" id="5431540at2"/>
<sequence length="377" mass="43935">MKNFAVYKSVRKAIFLLFICSIFHQVSRGQQLTVDLIASGKPIEQTTYQITEVIDLRINKNQIGEVFQFNERKGKVVLKNSLGTSALSFFQKNVRPYQKEVIKIQARVYDFNLSESKAYDSNIYNGDIQLIIGFYKIGSFEPIHLVDYSGSVQYRRSANRLEMIESTISRIFRSSLEYFDAWIRMQVMDNPNLARVVRLEIIDKAKESNKDTVYYSPNRPLEWADFKDRPNSGSRYNASIFTSFSIQGKSLVEAGTIVQNLEIDVYMLPDQSWVRNQNDYALNHEQRHFDVARIAADRLVDKLKSIELDPDWYEATINDEFLNAYREMNRLQEIYDKQTRHGMDTMEQERWNKLLDEALSGNWTGINQVLSSKDKGK</sequence>
<keyword evidence="2" id="KW-1185">Reference proteome</keyword>
<dbReference type="InterPro" id="IPR010321">
    <property type="entry name" value="DUF922"/>
</dbReference>
<reference evidence="1 2" key="1">
    <citation type="submission" date="2018-03" db="EMBL/GenBank/DDBJ databases">
        <title>Genomic Encyclopedia of Archaeal and Bacterial Type Strains, Phase II (KMG-II): from individual species to whole genera.</title>
        <authorList>
            <person name="Goeker M."/>
        </authorList>
    </citation>
    <scope>NUCLEOTIDE SEQUENCE [LARGE SCALE GENOMIC DNA]</scope>
    <source>
        <strain evidence="1 2">DSM 28057</strain>
    </source>
</reference>